<dbReference type="GO" id="GO:0005737">
    <property type="term" value="C:cytoplasm"/>
    <property type="evidence" value="ECO:0007669"/>
    <property type="project" value="UniProtKB-SubCell"/>
</dbReference>
<feature type="binding site" evidence="5 8">
    <location>
        <begin position="152"/>
        <end position="154"/>
    </location>
    <ligand>
        <name>substrate</name>
    </ligand>
</feature>
<feature type="domain" description="BPL/LPL catalytic" evidence="10">
    <location>
        <begin position="38"/>
        <end position="223"/>
    </location>
</feature>
<dbReference type="AlphaFoldDB" id="A0A931I7J5"/>
<evidence type="ECO:0000256" key="8">
    <source>
        <dbReference type="PIRSR" id="PIRSR016262-2"/>
    </source>
</evidence>
<sequence length="229" mass="24915">MKAVDARTLALIDDTDRLVEYSVAMDRMGELWRERVEGRRPDTLWLLGHEPVFTIGRRTPRAHLPGPESGIPVVETDRGGQLTYHGPGQLVGYLVVGLRRNEGVVDYIREVEYRMVAALEALGIAAERRETPPGSELLTGVWTRATGRKITSIGMRVGRGVSTHGFALNVTGDLGPWRTAVPCGLADVDMTSVERELGDRMPTVHEVAATVSAAFEANVLSGPVPARVP</sequence>
<reference evidence="11" key="1">
    <citation type="submission" date="2020-11" db="EMBL/GenBank/DDBJ databases">
        <title>Nocardia NEAU-351.nov., a novel actinomycete isolated from the cow dung.</title>
        <authorList>
            <person name="Zhang X."/>
        </authorList>
    </citation>
    <scope>NUCLEOTIDE SEQUENCE</scope>
    <source>
        <strain evidence="11">NEAU-351</strain>
    </source>
</reference>
<dbReference type="PROSITE" id="PS01313">
    <property type="entry name" value="LIPB"/>
    <property type="match status" value="1"/>
</dbReference>
<dbReference type="HAMAP" id="MF_00013">
    <property type="entry name" value="LipB"/>
    <property type="match status" value="1"/>
</dbReference>
<dbReference type="Proteomes" id="UP000655751">
    <property type="component" value="Unassembled WGS sequence"/>
</dbReference>
<evidence type="ECO:0000256" key="5">
    <source>
        <dbReference type="HAMAP-Rule" id="MF_00013"/>
    </source>
</evidence>
<comment type="pathway">
    <text evidence="1 5 6">Protein modification; protein lipoylation via endogenous pathway; protein N(6)-(lipoyl)lysine from octanoyl-[acyl-carrier-protein]: step 1/2.</text>
</comment>
<organism evidence="11 12">
    <name type="scientific">Nocardia bovistercoris</name>
    <dbReference type="NCBI Taxonomy" id="2785916"/>
    <lineage>
        <taxon>Bacteria</taxon>
        <taxon>Bacillati</taxon>
        <taxon>Actinomycetota</taxon>
        <taxon>Actinomycetes</taxon>
        <taxon>Mycobacteriales</taxon>
        <taxon>Nocardiaceae</taxon>
        <taxon>Nocardia</taxon>
    </lineage>
</organism>
<dbReference type="InterPro" id="IPR045864">
    <property type="entry name" value="aa-tRNA-synth_II/BPL/LPL"/>
</dbReference>
<evidence type="ECO:0000256" key="9">
    <source>
        <dbReference type="PIRSR" id="PIRSR016262-3"/>
    </source>
</evidence>
<evidence type="ECO:0000313" key="11">
    <source>
        <dbReference type="EMBL" id="MBH0775202.1"/>
    </source>
</evidence>
<protein>
    <recommendedName>
        <fullName evidence="5 6">Octanoyltransferase</fullName>
        <ecNumber evidence="5 6">2.3.1.181</ecNumber>
    </recommendedName>
    <alternativeName>
        <fullName evidence="5">Lipoate-protein ligase B</fullName>
    </alternativeName>
    <alternativeName>
        <fullName evidence="5">Lipoyl/octanoyl transferase</fullName>
    </alternativeName>
    <alternativeName>
        <fullName evidence="5">Octanoyl-[acyl-carrier-protein]-protein N-octanoyltransferase</fullName>
    </alternativeName>
</protein>
<keyword evidence="5" id="KW-0963">Cytoplasm</keyword>
<dbReference type="InterPro" id="IPR004143">
    <property type="entry name" value="BPL_LPL_catalytic"/>
</dbReference>
<evidence type="ECO:0000256" key="4">
    <source>
        <dbReference type="ARBA" id="ARBA00024732"/>
    </source>
</evidence>
<feature type="site" description="Lowers pKa of active site Cys" evidence="5 9">
    <location>
        <position position="149"/>
    </location>
</feature>
<dbReference type="GO" id="GO:0009249">
    <property type="term" value="P:protein lipoylation"/>
    <property type="evidence" value="ECO:0007669"/>
    <property type="project" value="InterPro"/>
</dbReference>
<proteinExistence type="inferred from homology"/>
<comment type="miscellaneous">
    <text evidence="5">In the reaction, the free carboxyl group of octanoic acid is attached via an amide linkage to the epsilon-amino group of a specific lysine residue of lipoyl domains of lipoate-dependent enzymes.</text>
</comment>
<evidence type="ECO:0000313" key="12">
    <source>
        <dbReference type="Proteomes" id="UP000655751"/>
    </source>
</evidence>
<keyword evidence="3 5" id="KW-0012">Acyltransferase</keyword>
<dbReference type="PIRSF" id="PIRSF016262">
    <property type="entry name" value="LPLase"/>
    <property type="match status" value="1"/>
</dbReference>
<feature type="binding site" evidence="5 8">
    <location>
        <begin position="165"/>
        <end position="167"/>
    </location>
    <ligand>
        <name>substrate</name>
    </ligand>
</feature>
<dbReference type="PROSITE" id="PS51733">
    <property type="entry name" value="BPL_LPL_CATALYTIC"/>
    <property type="match status" value="1"/>
</dbReference>
<dbReference type="Pfam" id="PF21948">
    <property type="entry name" value="LplA-B_cat"/>
    <property type="match status" value="1"/>
</dbReference>
<accession>A0A931I7J5</accession>
<comment type="subcellular location">
    <subcellularLocation>
        <location evidence="5">Cytoplasm</location>
    </subcellularLocation>
</comment>
<feature type="binding site" evidence="5 8">
    <location>
        <begin position="78"/>
        <end position="85"/>
    </location>
    <ligand>
        <name>substrate</name>
    </ligand>
</feature>
<dbReference type="EC" id="2.3.1.181" evidence="5 6"/>
<dbReference type="GO" id="GO:0033819">
    <property type="term" value="F:lipoyl(octanoyl) transferase activity"/>
    <property type="evidence" value="ECO:0007669"/>
    <property type="project" value="UniProtKB-EC"/>
</dbReference>
<dbReference type="InterPro" id="IPR020605">
    <property type="entry name" value="Octanoyltransferase_CS"/>
</dbReference>
<comment type="caution">
    <text evidence="11">The sequence shown here is derived from an EMBL/GenBank/DDBJ whole genome shotgun (WGS) entry which is preliminary data.</text>
</comment>
<dbReference type="PANTHER" id="PTHR10993:SF7">
    <property type="entry name" value="LIPOYLTRANSFERASE 2, MITOCHONDRIAL-RELATED"/>
    <property type="match status" value="1"/>
</dbReference>
<dbReference type="EMBL" id="JADMLG010000001">
    <property type="protein sequence ID" value="MBH0775202.1"/>
    <property type="molecule type" value="Genomic_DNA"/>
</dbReference>
<evidence type="ECO:0000256" key="7">
    <source>
        <dbReference type="PIRSR" id="PIRSR016262-1"/>
    </source>
</evidence>
<keyword evidence="2 5" id="KW-0808">Transferase</keyword>
<gene>
    <name evidence="5 11" type="primary">lipB</name>
    <name evidence="11" type="ORF">IT779_02755</name>
</gene>
<dbReference type="NCBIfam" id="TIGR00214">
    <property type="entry name" value="lipB"/>
    <property type="match status" value="1"/>
</dbReference>
<keyword evidence="12" id="KW-1185">Reference proteome</keyword>
<evidence type="ECO:0000256" key="6">
    <source>
        <dbReference type="PIRNR" id="PIRNR016262"/>
    </source>
</evidence>
<comment type="similarity">
    <text evidence="5 6">Belongs to the LipB family.</text>
</comment>
<dbReference type="InterPro" id="IPR000544">
    <property type="entry name" value="Octanoyltransferase"/>
</dbReference>
<comment type="function">
    <text evidence="4 5 6">Catalyzes the transfer of endogenously produced octanoic acid from octanoyl-acyl-carrier-protein onto the lipoyl domains of lipoate-dependent enzymes. Lipoyl-ACP can also act as a substrate although octanoyl-ACP is likely to be the physiological substrate.</text>
</comment>
<dbReference type="CDD" id="cd16444">
    <property type="entry name" value="LipB"/>
    <property type="match status" value="1"/>
</dbReference>
<dbReference type="NCBIfam" id="NF010925">
    <property type="entry name" value="PRK14345.1"/>
    <property type="match status" value="1"/>
</dbReference>
<dbReference type="SUPFAM" id="SSF55681">
    <property type="entry name" value="Class II aaRS and biotin synthetases"/>
    <property type="match status" value="1"/>
</dbReference>
<evidence type="ECO:0000256" key="1">
    <source>
        <dbReference type="ARBA" id="ARBA00004821"/>
    </source>
</evidence>
<feature type="active site" description="Acyl-thioester intermediate" evidence="5 7">
    <location>
        <position position="183"/>
    </location>
</feature>
<dbReference type="RefSeq" id="WP_196147496.1">
    <property type="nucleotide sequence ID" value="NZ_JADMLG010000001.1"/>
</dbReference>
<dbReference type="Gene3D" id="3.30.930.10">
    <property type="entry name" value="Bira Bifunctional Protein, Domain 2"/>
    <property type="match status" value="1"/>
</dbReference>
<dbReference type="PANTHER" id="PTHR10993">
    <property type="entry name" value="OCTANOYLTRANSFERASE"/>
    <property type="match status" value="1"/>
</dbReference>
<evidence type="ECO:0000259" key="10">
    <source>
        <dbReference type="PROSITE" id="PS51733"/>
    </source>
</evidence>
<evidence type="ECO:0000256" key="2">
    <source>
        <dbReference type="ARBA" id="ARBA00022679"/>
    </source>
</evidence>
<evidence type="ECO:0000256" key="3">
    <source>
        <dbReference type="ARBA" id="ARBA00023315"/>
    </source>
</evidence>
<comment type="catalytic activity">
    <reaction evidence="5 6">
        <text>octanoyl-[ACP] + L-lysyl-[protein] = N(6)-octanoyl-L-lysyl-[protein] + holo-[ACP] + H(+)</text>
        <dbReference type="Rhea" id="RHEA:17665"/>
        <dbReference type="Rhea" id="RHEA-COMP:9636"/>
        <dbReference type="Rhea" id="RHEA-COMP:9685"/>
        <dbReference type="Rhea" id="RHEA-COMP:9752"/>
        <dbReference type="Rhea" id="RHEA-COMP:9928"/>
        <dbReference type="ChEBI" id="CHEBI:15378"/>
        <dbReference type="ChEBI" id="CHEBI:29969"/>
        <dbReference type="ChEBI" id="CHEBI:64479"/>
        <dbReference type="ChEBI" id="CHEBI:78463"/>
        <dbReference type="ChEBI" id="CHEBI:78809"/>
        <dbReference type="EC" id="2.3.1.181"/>
    </reaction>
</comment>
<name>A0A931I7J5_9NOCA</name>